<keyword evidence="3" id="KW-1185">Reference proteome</keyword>
<protein>
    <submittedName>
        <fullName evidence="2">Sugar ABC transporter permease</fullName>
    </submittedName>
</protein>
<evidence type="ECO:0000313" key="2">
    <source>
        <dbReference type="EMBL" id="MBW7458967.1"/>
    </source>
</evidence>
<reference evidence="2 3" key="1">
    <citation type="submission" date="2021-07" db="EMBL/GenBank/DDBJ databases">
        <title>Paenibacillus radiodurans sp. nov., isolated from the southeastern edge of Tengger Desert.</title>
        <authorList>
            <person name="Zhang G."/>
        </authorList>
    </citation>
    <scope>NUCLEOTIDE SEQUENCE [LARGE SCALE GENOMIC DNA]</scope>
    <source>
        <strain evidence="2 3">CCM 7311</strain>
    </source>
</reference>
<dbReference type="Proteomes" id="UP001519887">
    <property type="component" value="Unassembled WGS sequence"/>
</dbReference>
<sequence length="269" mass="30184">DGKLVSTLYSQEYMDALNFYRKLYQEKLINQDFAIATRPQNIDNMDKGTYGMRLGDPDQITRHSQLLKINPKAELDVSASINGSKGVRMLMSTGYTGEFVFPKSSVKTEAQLRQILAYFDKISDETAQNIFEWGIEGIHYTMKDGKPVRTQEQTDKYNAEVVQLEQTLEVADGSRAMQGSIDPYVQKYKDAKNAVAGNLVVNPAAAYISDTFNQKSADLNKIINDARIKYIMGQLDEAGWKDAVSSWDKAGGGQVTEELNEQYAKDTDK</sequence>
<organism evidence="2 3">
    <name type="scientific">Paenibacillus sepulcri</name>
    <dbReference type="NCBI Taxonomy" id="359917"/>
    <lineage>
        <taxon>Bacteria</taxon>
        <taxon>Bacillati</taxon>
        <taxon>Bacillota</taxon>
        <taxon>Bacilli</taxon>
        <taxon>Bacillales</taxon>
        <taxon>Paenibacillaceae</taxon>
        <taxon>Paenibacillus</taxon>
    </lineage>
</organism>
<dbReference type="Gene3D" id="3.40.190.10">
    <property type="entry name" value="Periplasmic binding protein-like II"/>
    <property type="match status" value="2"/>
</dbReference>
<accession>A0ABS7CDR0</accession>
<comment type="caution">
    <text evidence="2">The sequence shown here is derived from an EMBL/GenBank/DDBJ whole genome shotgun (WGS) entry which is preliminary data.</text>
</comment>
<evidence type="ECO:0000256" key="1">
    <source>
        <dbReference type="SAM" id="MobiDB-lite"/>
    </source>
</evidence>
<feature type="non-terminal residue" evidence="2">
    <location>
        <position position="1"/>
    </location>
</feature>
<gene>
    <name evidence="2" type="ORF">K0U00_33455</name>
</gene>
<evidence type="ECO:0000313" key="3">
    <source>
        <dbReference type="Proteomes" id="UP001519887"/>
    </source>
</evidence>
<proteinExistence type="predicted"/>
<name>A0ABS7CDR0_9BACL</name>
<dbReference type="EMBL" id="JAHZIK010001423">
    <property type="protein sequence ID" value="MBW7458967.1"/>
    <property type="molecule type" value="Genomic_DNA"/>
</dbReference>
<feature type="region of interest" description="Disordered" evidence="1">
    <location>
        <begin position="249"/>
        <end position="269"/>
    </location>
</feature>
<dbReference type="SUPFAM" id="SSF53850">
    <property type="entry name" value="Periplasmic binding protein-like II"/>
    <property type="match status" value="1"/>
</dbReference>